<comment type="caution">
    <text evidence="1">The sequence shown here is derived from an EMBL/GenBank/DDBJ whole genome shotgun (WGS) entry which is preliminary data.</text>
</comment>
<proteinExistence type="predicted"/>
<protein>
    <submittedName>
        <fullName evidence="1">Uncharacterized protein</fullName>
    </submittedName>
</protein>
<sequence length="53" mass="6309">MSEYRIEEIKDTGGKTVRWEIYHEDTLIRSFTDQTEAERTLADLRSKEQFPST</sequence>
<accession>A0A967B451</accession>
<dbReference type="EMBL" id="WOTH01000003">
    <property type="protein sequence ID" value="NHO52859.1"/>
    <property type="molecule type" value="Genomic_DNA"/>
</dbReference>
<gene>
    <name evidence="1" type="ORF">GOB87_02640</name>
</gene>
<dbReference type="Proteomes" id="UP000597459">
    <property type="component" value="Unassembled WGS sequence"/>
</dbReference>
<organism evidence="1 2">
    <name type="scientific">Acetobacter estunensis</name>
    <dbReference type="NCBI Taxonomy" id="104097"/>
    <lineage>
        <taxon>Bacteria</taxon>
        <taxon>Pseudomonadati</taxon>
        <taxon>Pseudomonadota</taxon>
        <taxon>Alphaproteobacteria</taxon>
        <taxon>Acetobacterales</taxon>
        <taxon>Acetobacteraceae</taxon>
        <taxon>Acetobacter</taxon>
    </lineage>
</organism>
<evidence type="ECO:0000313" key="1">
    <source>
        <dbReference type="EMBL" id="NHO52859.1"/>
    </source>
</evidence>
<dbReference type="AlphaFoldDB" id="A0A967B451"/>
<name>A0A967B451_9PROT</name>
<keyword evidence="2" id="KW-1185">Reference proteome</keyword>
<dbReference type="RefSeq" id="WP_166312999.1">
    <property type="nucleotide sequence ID" value="NZ_JAHRDV010000006.1"/>
</dbReference>
<reference evidence="1" key="1">
    <citation type="submission" date="2019-11" db="EMBL/GenBank/DDBJ databases">
        <title>Description of new Acetobacter species.</title>
        <authorList>
            <person name="Cleenwerck I."/>
            <person name="Sombolestani A.S."/>
        </authorList>
    </citation>
    <scope>NUCLEOTIDE SEQUENCE</scope>
    <source>
        <strain evidence="1">LMG 1626</strain>
    </source>
</reference>
<evidence type="ECO:0000313" key="2">
    <source>
        <dbReference type="Proteomes" id="UP000597459"/>
    </source>
</evidence>